<feature type="compositionally biased region" description="Basic and acidic residues" evidence="1">
    <location>
        <begin position="1"/>
        <end position="25"/>
    </location>
</feature>
<name>A0A0A2VGW5_BEABA</name>
<proteinExistence type="predicted"/>
<gene>
    <name evidence="2" type="ORF">BBAD15_g9370</name>
</gene>
<comment type="caution">
    <text evidence="2">The sequence shown here is derived from an EMBL/GenBank/DDBJ whole genome shotgun (WGS) entry which is preliminary data.</text>
</comment>
<reference evidence="2 3" key="1">
    <citation type="submission" date="2012-10" db="EMBL/GenBank/DDBJ databases">
        <title>Genome sequencing and analysis of entomopathogenic fungi Beauveria bassiana D1-5.</title>
        <authorList>
            <person name="Li Q."/>
            <person name="Wang L."/>
            <person name="Zhang Z."/>
            <person name="Wang Q."/>
            <person name="Ren J."/>
            <person name="Wang M."/>
            <person name="Xu W."/>
            <person name="Wang J."/>
            <person name="Lu Y."/>
            <person name="Du Q."/>
            <person name="Sun Z."/>
        </authorList>
    </citation>
    <scope>NUCLEOTIDE SEQUENCE [LARGE SCALE GENOMIC DNA]</scope>
    <source>
        <strain evidence="2 3">D1-5</strain>
    </source>
</reference>
<dbReference type="AlphaFoldDB" id="A0A0A2VGW5"/>
<feature type="compositionally biased region" description="Basic and acidic residues" evidence="1">
    <location>
        <begin position="54"/>
        <end position="63"/>
    </location>
</feature>
<dbReference type="STRING" id="1245745.A0A0A2VGW5"/>
<protein>
    <submittedName>
        <fullName evidence="2">Uncharacterized protein</fullName>
    </submittedName>
</protein>
<evidence type="ECO:0000313" key="2">
    <source>
        <dbReference type="EMBL" id="KGQ05380.1"/>
    </source>
</evidence>
<organism evidence="2 3">
    <name type="scientific">Beauveria bassiana D1-5</name>
    <dbReference type="NCBI Taxonomy" id="1245745"/>
    <lineage>
        <taxon>Eukaryota</taxon>
        <taxon>Fungi</taxon>
        <taxon>Dikarya</taxon>
        <taxon>Ascomycota</taxon>
        <taxon>Pezizomycotina</taxon>
        <taxon>Sordariomycetes</taxon>
        <taxon>Hypocreomycetidae</taxon>
        <taxon>Hypocreales</taxon>
        <taxon>Cordycipitaceae</taxon>
        <taxon>Beauveria</taxon>
    </lineage>
</organism>
<evidence type="ECO:0000313" key="3">
    <source>
        <dbReference type="Proteomes" id="UP000030106"/>
    </source>
</evidence>
<sequence>MHWEDDELQKMKDAQHEAKKKEGKVLHGVLNRSTSSISSAESELESRQQNWDAAKSKREKALEALEQPGTVKDKAKRVLH</sequence>
<dbReference type="EMBL" id="ANFO01000950">
    <property type="protein sequence ID" value="KGQ05380.1"/>
    <property type="molecule type" value="Genomic_DNA"/>
</dbReference>
<dbReference type="HOGENOM" id="CLU_2589380_0_0_1"/>
<feature type="region of interest" description="Disordered" evidence="1">
    <location>
        <begin position="1"/>
        <end position="80"/>
    </location>
</feature>
<dbReference type="Proteomes" id="UP000030106">
    <property type="component" value="Unassembled WGS sequence"/>
</dbReference>
<accession>A0A0A2VGW5</accession>
<evidence type="ECO:0000256" key="1">
    <source>
        <dbReference type="SAM" id="MobiDB-lite"/>
    </source>
</evidence>